<proteinExistence type="predicted"/>
<gene>
    <name evidence="1" type="ORF">LX83_003903</name>
</gene>
<organism evidence="1 2">
    <name type="scientific">Goodfellowiella coeruleoviolacea</name>
    <dbReference type="NCBI Taxonomy" id="334858"/>
    <lineage>
        <taxon>Bacteria</taxon>
        <taxon>Bacillati</taxon>
        <taxon>Actinomycetota</taxon>
        <taxon>Actinomycetes</taxon>
        <taxon>Pseudonocardiales</taxon>
        <taxon>Pseudonocardiaceae</taxon>
        <taxon>Goodfellowiella</taxon>
    </lineage>
</organism>
<accession>A0AAE3KG56</accession>
<dbReference type="RefSeq" id="WP_253773463.1">
    <property type="nucleotide sequence ID" value="NZ_JAMTCK010000008.1"/>
</dbReference>
<reference evidence="1" key="1">
    <citation type="submission" date="2022-06" db="EMBL/GenBank/DDBJ databases">
        <title>Genomic Encyclopedia of Archaeal and Bacterial Type Strains, Phase II (KMG-II): from individual species to whole genera.</title>
        <authorList>
            <person name="Goeker M."/>
        </authorList>
    </citation>
    <scope>NUCLEOTIDE SEQUENCE</scope>
    <source>
        <strain evidence="1">DSM 43935</strain>
    </source>
</reference>
<dbReference type="EMBL" id="JAMTCK010000008">
    <property type="protein sequence ID" value="MCP2167031.1"/>
    <property type="molecule type" value="Genomic_DNA"/>
</dbReference>
<sequence length="335" mass="35268">MELVGDVAAAVELARSLRAADTGGWRASGVRQVLDQLGAGARAHPVGEFERRFVHAGEEFVGITVPVATAEPTHAAQAACFRQVAEALTEEFGAAPILGSYGGVSPFYGGQLSPWGSHFLRWRGRPNSLELRAGAAGPELLLHPTEPVEDWFWRQGQGVEFELAGFFAFAQRDRANEGLGLPGGWRAGDWDTFHRALRGFLAALPTETAALGVALSPGIYLSGANGAVMVDLEVGDDLEIIAYALDKPATVDFAGLGWPPPSAGGDRPTPASLPVVGRTGGIAPGEVDAAGLASLLVDTARAIGVAAPDQLCLRDWSQRAGDYRVNFYGLTLSER</sequence>
<dbReference type="Proteomes" id="UP001206128">
    <property type="component" value="Unassembled WGS sequence"/>
</dbReference>
<evidence type="ECO:0000313" key="2">
    <source>
        <dbReference type="Proteomes" id="UP001206128"/>
    </source>
</evidence>
<dbReference type="AlphaFoldDB" id="A0AAE3KG56"/>
<keyword evidence="2" id="KW-1185">Reference proteome</keyword>
<evidence type="ECO:0000313" key="1">
    <source>
        <dbReference type="EMBL" id="MCP2167031.1"/>
    </source>
</evidence>
<protein>
    <submittedName>
        <fullName evidence="1">Uncharacterized protein</fullName>
    </submittedName>
</protein>
<name>A0AAE3KG56_9PSEU</name>
<comment type="caution">
    <text evidence="1">The sequence shown here is derived from an EMBL/GenBank/DDBJ whole genome shotgun (WGS) entry which is preliminary data.</text>
</comment>